<gene>
    <name evidence="1" type="ORF">ACFSBW_05465</name>
</gene>
<comment type="caution">
    <text evidence="1">The sequence shown here is derived from an EMBL/GenBank/DDBJ whole genome shotgun (WGS) entry which is preliminary data.</text>
</comment>
<evidence type="ECO:0000313" key="1">
    <source>
        <dbReference type="EMBL" id="MFD1641323.1"/>
    </source>
</evidence>
<reference evidence="1 2" key="1">
    <citation type="journal article" date="2019" name="Int. J. Syst. Evol. Microbiol.">
        <title>The Global Catalogue of Microorganisms (GCM) 10K type strain sequencing project: providing services to taxonomists for standard genome sequencing and annotation.</title>
        <authorList>
            <consortium name="The Broad Institute Genomics Platform"/>
            <consortium name="The Broad Institute Genome Sequencing Center for Infectious Disease"/>
            <person name="Wu L."/>
            <person name="Ma J."/>
        </authorList>
    </citation>
    <scope>NUCLEOTIDE SEQUENCE [LARGE SCALE GENOMIC DNA]</scope>
    <source>
        <strain evidence="1 2">CGMCC 1.10593</strain>
    </source>
</reference>
<dbReference type="RefSeq" id="WP_256395024.1">
    <property type="nucleotide sequence ID" value="NZ_JANHDJ010000001.1"/>
</dbReference>
<evidence type="ECO:0000313" key="2">
    <source>
        <dbReference type="Proteomes" id="UP001597052"/>
    </source>
</evidence>
<protein>
    <submittedName>
        <fullName evidence="1">DUF429 domain-containing protein</fullName>
    </submittedName>
</protein>
<proteinExistence type="predicted"/>
<accession>A0ABD6D5T5</accession>
<organism evidence="1 2">
    <name type="scientific">Halohasta litorea</name>
    <dbReference type="NCBI Taxonomy" id="869891"/>
    <lineage>
        <taxon>Archaea</taxon>
        <taxon>Methanobacteriati</taxon>
        <taxon>Methanobacteriota</taxon>
        <taxon>Stenosarchaea group</taxon>
        <taxon>Halobacteria</taxon>
        <taxon>Halobacteriales</taxon>
        <taxon>Haloferacaceae</taxon>
        <taxon>Halohasta</taxon>
    </lineage>
</organism>
<sequence>MTDHPRLADDSRLTAEPTGRVVGVDGCAGGWFAVWIAGDGLQHGLYKTVRDLFAAHSDADRLLVDIPIGLESTGSRACDRLARQWLGARGSSVFPAPCRAVVEYRQQAGEAASYERANRLQREQLDAGISQQAWNITEKIAAIDRSLRDAPPGADVYESHPELCFARLNRGYPIAHPKSGAIGRAARFGVLGEWSDDWEPIYKDACEEYRFNQVARDDIVDALVLCVAGQQPLASVPAAPPVDDQELPMRIVAPDIDPAWTQYIDLAER</sequence>
<dbReference type="InterPro" id="IPR007362">
    <property type="entry name" value="DUF429"/>
</dbReference>
<dbReference type="AlphaFoldDB" id="A0ABD6D5T5"/>
<dbReference type="Pfam" id="PF04250">
    <property type="entry name" value="DUF429"/>
    <property type="match status" value="1"/>
</dbReference>
<dbReference type="Proteomes" id="UP001597052">
    <property type="component" value="Unassembled WGS sequence"/>
</dbReference>
<keyword evidence="2" id="KW-1185">Reference proteome</keyword>
<name>A0ABD6D5T5_9EURY</name>
<dbReference type="EMBL" id="JBHUDM010000001">
    <property type="protein sequence ID" value="MFD1641323.1"/>
    <property type="molecule type" value="Genomic_DNA"/>
</dbReference>